<name>A0ABZ2I1G3_9HYPH</name>
<dbReference type="SMART" id="SM00885">
    <property type="entry name" value="D5_N"/>
    <property type="match status" value="1"/>
</dbReference>
<dbReference type="InterPro" id="IPR014015">
    <property type="entry name" value="Helicase_SF3_DNA-vir"/>
</dbReference>
<dbReference type="RefSeq" id="WP_338606875.1">
    <property type="nucleotide sequence ID" value="NZ_CP146275.1"/>
</dbReference>
<evidence type="ECO:0000259" key="6">
    <source>
        <dbReference type="PROSITE" id="PS51206"/>
    </source>
</evidence>
<dbReference type="Pfam" id="PF03288">
    <property type="entry name" value="Pox_D5"/>
    <property type="match status" value="1"/>
</dbReference>
<reference evidence="7 8" key="1">
    <citation type="submission" date="2024-02" db="EMBL/GenBank/DDBJ databases">
        <title>Complete genome sequence of Pelagibacterium nitratireducens ZH15.</title>
        <authorList>
            <person name="Zhao L.H."/>
        </authorList>
    </citation>
    <scope>NUCLEOTIDE SEQUENCE [LARGE SCALE GENOMIC DNA]</scope>
    <source>
        <strain evidence="7 8">ZH15</strain>
    </source>
</reference>
<feature type="domain" description="SF3 helicase" evidence="6">
    <location>
        <begin position="284"/>
        <end position="451"/>
    </location>
</feature>
<dbReference type="InterPro" id="IPR004968">
    <property type="entry name" value="DNA_primase/NTPase_C"/>
</dbReference>
<keyword evidence="3" id="KW-0347">Helicase</keyword>
<keyword evidence="8" id="KW-1185">Reference proteome</keyword>
<proteinExistence type="predicted"/>
<dbReference type="Proteomes" id="UP001369958">
    <property type="component" value="Chromosome"/>
</dbReference>
<organism evidence="7 8">
    <name type="scientific">Pelagibacterium nitratireducens</name>
    <dbReference type="NCBI Taxonomy" id="1046114"/>
    <lineage>
        <taxon>Bacteria</taxon>
        <taxon>Pseudomonadati</taxon>
        <taxon>Pseudomonadota</taxon>
        <taxon>Alphaproteobacteria</taxon>
        <taxon>Hyphomicrobiales</taxon>
        <taxon>Devosiaceae</taxon>
        <taxon>Pelagibacterium</taxon>
    </lineage>
</organism>
<sequence length="590" mass="66222">MSGKNIIKGQLEQAEAVEDEGFGLYGSAANDQRADDGAQLDAGDDSSNERGHELGMLTPEEIDNLRVCAELDQNDRDNGRRLIIWYGLDLAYVPGMGWLLFRGSHWERDEADLAVRLKAQDLVDWIKREVWFIEPTPGVRRLIALADKIALKPAADRTGEEVDVLNKSLEARKALSKKRSARRTFGVSSGNSGKTDAMLKQAASRKATNPERLDKDKKLFNVQNGTLKFFRVEDEESDPEDPRYVGQCELIEHDRAHMITKTADVAFDPKAECPRWIEFLEQMQPDADIRTFLQVSHGFALLVGGNDAQKLFYHYGGGANGKSVFIETIGRMAGPYRAVVDPATITGDAQRDGSKANSDVARLVSTRLATIEELPRDVPLKENLIKALTGGTRMVARFLQKEIFEFDPEFVAVMSGNDMPTVSGTDYGIWRRLLIIHWAVTIPPENQRPFGDMLAMFDEERSGILNWLIEGVKLYLAHGLTPYIPMSVTQFTDDYREERDPVGTFAAACLAPKPGNRINAGDMHAQFEKWCHANGIKPYQQTAFGRRMNSLGYKKKRGSHVDYLDVIFVDLTDKFDPRDDERPEPPLPED</sequence>
<dbReference type="InterPro" id="IPR027417">
    <property type="entry name" value="P-loop_NTPase"/>
</dbReference>
<evidence type="ECO:0000256" key="2">
    <source>
        <dbReference type="ARBA" id="ARBA00022801"/>
    </source>
</evidence>
<evidence type="ECO:0000313" key="8">
    <source>
        <dbReference type="Proteomes" id="UP001369958"/>
    </source>
</evidence>
<dbReference type="NCBIfam" id="TIGR01613">
    <property type="entry name" value="primase_Cterm"/>
    <property type="match status" value="1"/>
</dbReference>
<keyword evidence="4" id="KW-0067">ATP-binding</keyword>
<evidence type="ECO:0000256" key="4">
    <source>
        <dbReference type="ARBA" id="ARBA00022840"/>
    </source>
</evidence>
<protein>
    <submittedName>
        <fullName evidence="7">Phage/plasmid primase, P4 family</fullName>
    </submittedName>
</protein>
<accession>A0ABZ2I1G3</accession>
<evidence type="ECO:0000256" key="1">
    <source>
        <dbReference type="ARBA" id="ARBA00022741"/>
    </source>
</evidence>
<keyword evidence="2" id="KW-0378">Hydrolase</keyword>
<feature type="region of interest" description="Disordered" evidence="5">
    <location>
        <begin position="25"/>
        <end position="52"/>
    </location>
</feature>
<dbReference type="PROSITE" id="PS51206">
    <property type="entry name" value="SF3_HELICASE_1"/>
    <property type="match status" value="1"/>
</dbReference>
<evidence type="ECO:0000256" key="3">
    <source>
        <dbReference type="ARBA" id="ARBA00022806"/>
    </source>
</evidence>
<dbReference type="Gene3D" id="3.40.50.300">
    <property type="entry name" value="P-loop containing nucleotide triphosphate hydrolases"/>
    <property type="match status" value="1"/>
</dbReference>
<feature type="region of interest" description="Disordered" evidence="5">
    <location>
        <begin position="182"/>
        <end position="208"/>
    </location>
</feature>
<dbReference type="PANTHER" id="PTHR35372">
    <property type="entry name" value="ATP BINDING PROTEIN-RELATED"/>
    <property type="match status" value="1"/>
</dbReference>
<evidence type="ECO:0000313" key="7">
    <source>
        <dbReference type="EMBL" id="WWT31405.1"/>
    </source>
</evidence>
<evidence type="ECO:0000256" key="5">
    <source>
        <dbReference type="SAM" id="MobiDB-lite"/>
    </source>
</evidence>
<keyword evidence="1" id="KW-0547">Nucleotide-binding</keyword>
<gene>
    <name evidence="7" type="ORF">V6617_10190</name>
</gene>
<dbReference type="PANTHER" id="PTHR35372:SF2">
    <property type="entry name" value="SF3 HELICASE DOMAIN-CONTAINING PROTEIN"/>
    <property type="match status" value="1"/>
</dbReference>
<dbReference type="Pfam" id="PF08706">
    <property type="entry name" value="D5_N"/>
    <property type="match status" value="1"/>
</dbReference>
<dbReference type="EMBL" id="CP146275">
    <property type="protein sequence ID" value="WWT31405.1"/>
    <property type="molecule type" value="Genomic_DNA"/>
</dbReference>
<dbReference type="InterPro" id="IPR051620">
    <property type="entry name" value="ORF904-like_C"/>
</dbReference>
<dbReference type="InterPro" id="IPR006500">
    <property type="entry name" value="Helicase_put_C_phage/plasmid"/>
</dbReference>
<dbReference type="InterPro" id="IPR014818">
    <property type="entry name" value="Phage/plasmid_primase_P4_C"/>
</dbReference>